<feature type="region of interest" description="Disordered" evidence="2">
    <location>
        <begin position="120"/>
        <end position="191"/>
    </location>
</feature>
<dbReference type="EMBL" id="ML996095">
    <property type="protein sequence ID" value="KAF2147801.1"/>
    <property type="molecule type" value="Genomic_DNA"/>
</dbReference>
<evidence type="ECO:0000313" key="6">
    <source>
        <dbReference type="Proteomes" id="UP000799439"/>
    </source>
</evidence>
<evidence type="ECO:0000256" key="2">
    <source>
        <dbReference type="SAM" id="MobiDB-lite"/>
    </source>
</evidence>
<organism evidence="5 6">
    <name type="scientific">Myriangium duriaei CBS 260.36</name>
    <dbReference type="NCBI Taxonomy" id="1168546"/>
    <lineage>
        <taxon>Eukaryota</taxon>
        <taxon>Fungi</taxon>
        <taxon>Dikarya</taxon>
        <taxon>Ascomycota</taxon>
        <taxon>Pezizomycotina</taxon>
        <taxon>Dothideomycetes</taxon>
        <taxon>Dothideomycetidae</taxon>
        <taxon>Myriangiales</taxon>
        <taxon>Myriangiaceae</taxon>
        <taxon>Myriangium</taxon>
    </lineage>
</organism>
<name>A0A9P4IT17_9PEZI</name>
<dbReference type="Proteomes" id="UP000799439">
    <property type="component" value="Unassembled WGS sequence"/>
</dbReference>
<dbReference type="InterPro" id="IPR052982">
    <property type="entry name" value="SRP1/TIP1-like"/>
</dbReference>
<dbReference type="InterPro" id="IPR018466">
    <property type="entry name" value="Kre9/Knh1-like_N"/>
</dbReference>
<accession>A0A9P4IT17</accession>
<feature type="chain" id="PRO_5040338070" description="Yeast cell wall synthesis Kre9/Knh1-like N-terminal domain-containing protein" evidence="3">
    <location>
        <begin position="19"/>
        <end position="213"/>
    </location>
</feature>
<evidence type="ECO:0000256" key="3">
    <source>
        <dbReference type="SAM" id="SignalP"/>
    </source>
</evidence>
<proteinExistence type="predicted"/>
<dbReference type="OrthoDB" id="2260257at2759"/>
<keyword evidence="1 3" id="KW-0732">Signal</keyword>
<evidence type="ECO:0000313" key="5">
    <source>
        <dbReference type="EMBL" id="KAF2147801.1"/>
    </source>
</evidence>
<protein>
    <recommendedName>
        <fullName evidence="4">Yeast cell wall synthesis Kre9/Knh1-like N-terminal domain-containing protein</fullName>
    </recommendedName>
</protein>
<evidence type="ECO:0000259" key="4">
    <source>
        <dbReference type="Pfam" id="PF10342"/>
    </source>
</evidence>
<dbReference type="PANTHER" id="PTHR40633:SF5">
    <property type="entry name" value="ANCHORED PROTEIN, PUTATIVE (AFU_ORTHOLOGUE AFUA_8G04370)-RELATED"/>
    <property type="match status" value="1"/>
</dbReference>
<dbReference type="PANTHER" id="PTHR40633">
    <property type="entry name" value="MATRIX PROTEIN, PUTATIVE (AFU_ORTHOLOGUE AFUA_8G05410)-RELATED"/>
    <property type="match status" value="1"/>
</dbReference>
<reference evidence="5" key="1">
    <citation type="journal article" date="2020" name="Stud. Mycol.">
        <title>101 Dothideomycetes genomes: a test case for predicting lifestyles and emergence of pathogens.</title>
        <authorList>
            <person name="Haridas S."/>
            <person name="Albert R."/>
            <person name="Binder M."/>
            <person name="Bloem J."/>
            <person name="Labutti K."/>
            <person name="Salamov A."/>
            <person name="Andreopoulos B."/>
            <person name="Baker S."/>
            <person name="Barry K."/>
            <person name="Bills G."/>
            <person name="Bluhm B."/>
            <person name="Cannon C."/>
            <person name="Castanera R."/>
            <person name="Culley D."/>
            <person name="Daum C."/>
            <person name="Ezra D."/>
            <person name="Gonzalez J."/>
            <person name="Henrissat B."/>
            <person name="Kuo A."/>
            <person name="Liang C."/>
            <person name="Lipzen A."/>
            <person name="Lutzoni F."/>
            <person name="Magnuson J."/>
            <person name="Mondo S."/>
            <person name="Nolan M."/>
            <person name="Ohm R."/>
            <person name="Pangilinan J."/>
            <person name="Park H.-J."/>
            <person name="Ramirez L."/>
            <person name="Alfaro M."/>
            <person name="Sun H."/>
            <person name="Tritt A."/>
            <person name="Yoshinaga Y."/>
            <person name="Zwiers L.-H."/>
            <person name="Turgeon B."/>
            <person name="Goodwin S."/>
            <person name="Spatafora J."/>
            <person name="Crous P."/>
            <person name="Grigoriev I."/>
        </authorList>
    </citation>
    <scope>NUCLEOTIDE SEQUENCE</scope>
    <source>
        <strain evidence="5">CBS 260.36</strain>
    </source>
</reference>
<dbReference type="AlphaFoldDB" id="A0A9P4IT17"/>
<feature type="signal peptide" evidence="3">
    <location>
        <begin position="1"/>
        <end position="18"/>
    </location>
</feature>
<keyword evidence="6" id="KW-1185">Reference proteome</keyword>
<sequence>MRFSSVVAVLAAPLLALAQEQNPFKVPTAGYNTAAGQTLTLNWTPTTSGTVSLYVREGAASNLNPGTEIATNIQNSGSFAWTVPSNIVRGSDYAIEIRSSTGSNYTPQFVIDSSNTVASTTATSGSTTATGSSTTGSSTGSSSTDSSSTTTGKSSSSTGSSSSSGSVTSHSTASNTATSSASFQSTSASKGSAPRATAAAGMMGLVALGALAL</sequence>
<feature type="domain" description="Yeast cell wall synthesis Kre9/Knh1-like N-terminal" evidence="4">
    <location>
        <begin position="27"/>
        <end position="111"/>
    </location>
</feature>
<dbReference type="Pfam" id="PF10342">
    <property type="entry name" value="Kre9_KNH"/>
    <property type="match status" value="1"/>
</dbReference>
<comment type="caution">
    <text evidence="5">The sequence shown here is derived from an EMBL/GenBank/DDBJ whole genome shotgun (WGS) entry which is preliminary data.</text>
</comment>
<evidence type="ECO:0000256" key="1">
    <source>
        <dbReference type="ARBA" id="ARBA00022729"/>
    </source>
</evidence>
<gene>
    <name evidence="5" type="ORF">K461DRAFT_298416</name>
</gene>